<feature type="repeat" description="WD" evidence="9">
    <location>
        <begin position="287"/>
        <end position="319"/>
    </location>
</feature>
<feature type="compositionally biased region" description="Low complexity" evidence="10">
    <location>
        <begin position="1"/>
        <end position="13"/>
    </location>
</feature>
<organism evidence="11 12">
    <name type="scientific">Raphidocelis subcapitata</name>
    <dbReference type="NCBI Taxonomy" id="307507"/>
    <lineage>
        <taxon>Eukaryota</taxon>
        <taxon>Viridiplantae</taxon>
        <taxon>Chlorophyta</taxon>
        <taxon>core chlorophytes</taxon>
        <taxon>Chlorophyceae</taxon>
        <taxon>CS clade</taxon>
        <taxon>Sphaeropleales</taxon>
        <taxon>Selenastraceae</taxon>
        <taxon>Raphidocelis</taxon>
    </lineage>
</organism>
<dbReference type="InterPro" id="IPR001680">
    <property type="entry name" value="WD40_rpt"/>
</dbReference>
<evidence type="ECO:0000256" key="8">
    <source>
        <dbReference type="ARBA" id="ARBA00023273"/>
    </source>
</evidence>
<keyword evidence="5" id="KW-0677">Repeat</keyword>
<feature type="region of interest" description="Disordered" evidence="10">
    <location>
        <begin position="1"/>
        <end position="26"/>
    </location>
</feature>
<gene>
    <name evidence="11" type="ORF">Rsub_05723</name>
</gene>
<dbReference type="EMBL" id="BDRX01000036">
    <property type="protein sequence ID" value="GBF92887.1"/>
    <property type="molecule type" value="Genomic_DNA"/>
</dbReference>
<evidence type="ECO:0000256" key="1">
    <source>
        <dbReference type="ARBA" id="ARBA00004138"/>
    </source>
</evidence>
<evidence type="ECO:0000313" key="11">
    <source>
        <dbReference type="EMBL" id="GBF92887.1"/>
    </source>
</evidence>
<keyword evidence="3" id="KW-0963">Cytoplasm</keyword>
<dbReference type="PROSITE" id="PS50294">
    <property type="entry name" value="WD_REPEATS_REGION"/>
    <property type="match status" value="1"/>
</dbReference>
<dbReference type="GO" id="GO:0005929">
    <property type="term" value="C:cilium"/>
    <property type="evidence" value="ECO:0007669"/>
    <property type="project" value="UniProtKB-SubCell"/>
</dbReference>
<dbReference type="InParanoid" id="A0A2V0P6S1"/>
<evidence type="ECO:0000256" key="3">
    <source>
        <dbReference type="ARBA" id="ARBA00022490"/>
    </source>
</evidence>
<evidence type="ECO:0000256" key="6">
    <source>
        <dbReference type="ARBA" id="ARBA00023054"/>
    </source>
</evidence>
<keyword evidence="12" id="KW-1185">Reference proteome</keyword>
<keyword evidence="6" id="KW-0175">Coiled coil</keyword>
<dbReference type="PROSITE" id="PS50082">
    <property type="entry name" value="WD_REPEATS_2"/>
    <property type="match status" value="1"/>
</dbReference>
<dbReference type="Gene3D" id="2.130.10.10">
    <property type="entry name" value="YVTN repeat-like/Quinoprotein amine dehydrogenase"/>
    <property type="match status" value="1"/>
</dbReference>
<dbReference type="STRING" id="307507.A0A2V0P6S1"/>
<comment type="subcellular location">
    <subcellularLocation>
        <location evidence="1">Cell projection</location>
        <location evidence="1">Cilium</location>
    </subcellularLocation>
    <subcellularLocation>
        <location evidence="2">Cytoplasm</location>
        <location evidence="2">Cytoskeleton</location>
    </subcellularLocation>
</comment>
<evidence type="ECO:0000256" key="7">
    <source>
        <dbReference type="ARBA" id="ARBA00023212"/>
    </source>
</evidence>
<evidence type="ECO:0000256" key="4">
    <source>
        <dbReference type="ARBA" id="ARBA00022574"/>
    </source>
</evidence>
<evidence type="ECO:0000256" key="10">
    <source>
        <dbReference type="SAM" id="MobiDB-lite"/>
    </source>
</evidence>
<comment type="caution">
    <text evidence="11">The sequence shown here is derived from an EMBL/GenBank/DDBJ whole genome shotgun (WGS) entry which is preliminary data.</text>
</comment>
<keyword evidence="8" id="KW-0966">Cell projection</keyword>
<dbReference type="SMART" id="SM00320">
    <property type="entry name" value="WD40"/>
    <property type="match status" value="5"/>
</dbReference>
<accession>A0A2V0P6S1</accession>
<keyword evidence="7" id="KW-0206">Cytoskeleton</keyword>
<evidence type="ECO:0000256" key="2">
    <source>
        <dbReference type="ARBA" id="ARBA00004245"/>
    </source>
</evidence>
<evidence type="ECO:0000256" key="5">
    <source>
        <dbReference type="ARBA" id="ARBA00022737"/>
    </source>
</evidence>
<dbReference type="SUPFAM" id="SSF50998">
    <property type="entry name" value="Quinoprotein alcohol dehydrogenase-like"/>
    <property type="match status" value="1"/>
</dbReference>
<dbReference type="OrthoDB" id="1935234at2759"/>
<dbReference type="GO" id="GO:0005856">
    <property type="term" value="C:cytoskeleton"/>
    <property type="evidence" value="ECO:0007669"/>
    <property type="project" value="UniProtKB-SubCell"/>
</dbReference>
<protein>
    <submittedName>
        <fullName evidence="11">Uncharacterized protein</fullName>
    </submittedName>
</protein>
<evidence type="ECO:0000256" key="9">
    <source>
        <dbReference type="PROSITE-ProRule" id="PRU00221"/>
    </source>
</evidence>
<dbReference type="InterPro" id="IPR011047">
    <property type="entry name" value="Quinoprotein_ADH-like_sf"/>
</dbReference>
<name>A0A2V0P6S1_9CHLO</name>
<dbReference type="InterPro" id="IPR015943">
    <property type="entry name" value="WD40/YVTN_repeat-like_dom_sf"/>
</dbReference>
<proteinExistence type="predicted"/>
<dbReference type="PANTHER" id="PTHR14885:SF3">
    <property type="entry name" value="CILIA- AND FLAGELLA-ASSOCIATED PROTEIN 44"/>
    <property type="match status" value="1"/>
</dbReference>
<sequence>MEGAGPAAGAEQPPADPVQAQELPAAAASDGGCGAGVAAAVAEGGAAAKAAVNAPQPALFLGFDAGRRNNVAALDDETIALVAGAGVVLLHLPSGSQRHLPSRDGGGVGALAVHPARTCFAVAEKRRDGPPNIYVYEWPSLALLASLPGGTARAYAAAAFEGGGGLLAAVGGGPDHALTLWEWREARVVLRARAFAQDVFSVGFSPIFQGRLVTSGVGHIRFWRAADTFTGLKLQGALGRFGAVELSDVAAFTELPDGRVLSGSESGALIVWDGGLVSAVVTRPGGMPCHAGAVDALLRHEATGLIVSGGGDAALRLWDAAALGAEPGSGGGPSSAAAASSTASIGLEVAPSAEVALPPGTRVRGLSSLNRRTWLVTDAGGGGVLVVAVPPNPLDAGGYAVSHILPCAAGGLAGLAALPGCHVAVTAGGDGTVRAVDYVSGAQLQARAFGAASTCLVLLPPEGARCCAALGFADGSVV</sequence>
<dbReference type="PANTHER" id="PTHR14885">
    <property type="entry name" value="CILIA- AND FLAGELLA-ASSOCIATED PROTEIN 43-RELATED"/>
    <property type="match status" value="1"/>
</dbReference>
<reference evidence="11 12" key="1">
    <citation type="journal article" date="2018" name="Sci. Rep.">
        <title>Raphidocelis subcapitata (=Pseudokirchneriella subcapitata) provides an insight into genome evolution and environmental adaptations in the Sphaeropleales.</title>
        <authorList>
            <person name="Suzuki S."/>
            <person name="Yamaguchi H."/>
            <person name="Nakajima N."/>
            <person name="Kawachi M."/>
        </authorList>
    </citation>
    <scope>NUCLEOTIDE SEQUENCE [LARGE SCALE GENOMIC DNA]</scope>
    <source>
        <strain evidence="11 12">NIES-35</strain>
    </source>
</reference>
<evidence type="ECO:0000313" key="12">
    <source>
        <dbReference type="Proteomes" id="UP000247498"/>
    </source>
</evidence>
<dbReference type="Proteomes" id="UP000247498">
    <property type="component" value="Unassembled WGS sequence"/>
</dbReference>
<dbReference type="AlphaFoldDB" id="A0A2V0P6S1"/>
<keyword evidence="4 9" id="KW-0853">WD repeat</keyword>